<evidence type="ECO:0000313" key="8">
    <source>
        <dbReference type="Proteomes" id="UP001305779"/>
    </source>
</evidence>
<keyword evidence="5" id="KW-0560">Oxidoreductase</keyword>
<dbReference type="Gene3D" id="3.40.50.720">
    <property type="entry name" value="NAD(P)-binding Rossmann-like Domain"/>
    <property type="match status" value="1"/>
</dbReference>
<evidence type="ECO:0000313" key="7">
    <source>
        <dbReference type="EMBL" id="KAK4498284.1"/>
    </source>
</evidence>
<evidence type="ECO:0000256" key="5">
    <source>
        <dbReference type="ARBA" id="ARBA00023002"/>
    </source>
</evidence>
<evidence type="ECO:0000256" key="4">
    <source>
        <dbReference type="ARBA" id="ARBA00022833"/>
    </source>
</evidence>
<reference evidence="7 8" key="1">
    <citation type="journal article" date="2023" name="G3 (Bethesda)">
        <title>A chromosome-level genome assembly of Zasmidium syzygii isolated from banana leaves.</title>
        <authorList>
            <person name="van Westerhoven A.C."/>
            <person name="Mehrabi R."/>
            <person name="Talebi R."/>
            <person name="Steentjes M.B.F."/>
            <person name="Corcolon B."/>
            <person name="Chong P.A."/>
            <person name="Kema G.H.J."/>
            <person name="Seidl M.F."/>
        </authorList>
    </citation>
    <scope>NUCLEOTIDE SEQUENCE [LARGE SCALE GENOMIC DNA]</scope>
    <source>
        <strain evidence="7 8">P124</strain>
    </source>
</reference>
<name>A0ABR0EAD9_ZASCE</name>
<keyword evidence="4" id="KW-0862">Zinc</keyword>
<dbReference type="Proteomes" id="UP001305779">
    <property type="component" value="Unassembled WGS sequence"/>
</dbReference>
<dbReference type="EMBL" id="JAXOVC010000008">
    <property type="protein sequence ID" value="KAK4498284.1"/>
    <property type="molecule type" value="Genomic_DNA"/>
</dbReference>
<accession>A0ABR0EAD9</accession>
<feature type="domain" description="Alcohol dehydrogenase-like N-terminal" evidence="6">
    <location>
        <begin position="32"/>
        <end position="115"/>
    </location>
</feature>
<comment type="similarity">
    <text evidence="2">Belongs to the zinc-containing alcohol dehydrogenase family.</text>
</comment>
<dbReference type="InterPro" id="IPR011032">
    <property type="entry name" value="GroES-like_sf"/>
</dbReference>
<sequence>MTNKMKAVRFHAAKDIRVEEVPVPEVKPGWIRVKPAFCGICGSGVVDEVGEGVSGFKPGDKVAVQPTIYDGDCRACLKGLTNSCDTFGFIGLSGWGGGMSEYTCAPAEYVKKLPDDMGLDLGALVEPLSVGWHAVATSPYKDGDNVLVLGGGPIGGTFVNIALWGAKRVALDMNVMLFGERRYMAVVTYIDGDFEAVIEAIHSGKMKPHGMITKVIRPDEDFTRRYEHSSIASIRPHEGQSRSDPEVFKDWASLGASNLVQEALRSNLELTLMHNYLTEVALWFDAHSGVQYYSRVEVPRMLSCPPWRAAALALSAKNILLRERCLLTPQDDTLPLHLYQFAVRLAIDAMSGRFDKVGTLAGCVLLSVYEMMTVTYTDWRRHVQGCASIYTHNHWNGSTGGLVSGSFWDFARIDIWAAFSASTQTIMGPETWFDDPDDVACLSNVDEDLHAQIAIWLTAKVVNMANGAKLSTTDTEALVASMSAWESMGSEATRPVVTRMPGADIGNPFPQILFSTHSSTIGHTMWNSAMVLLLEHQAKGQSTEKQALRDRAYHHALQAAGIIGTNNHTACLVNSLQPAYICGRHMRTEREKSAILDLLAQIERKTGWRCDWRADGLREFWKDS</sequence>
<dbReference type="InterPro" id="IPR013154">
    <property type="entry name" value="ADH-like_N"/>
</dbReference>
<evidence type="ECO:0000256" key="3">
    <source>
        <dbReference type="ARBA" id="ARBA00022723"/>
    </source>
</evidence>
<keyword evidence="8" id="KW-1185">Reference proteome</keyword>
<evidence type="ECO:0000259" key="6">
    <source>
        <dbReference type="Pfam" id="PF08240"/>
    </source>
</evidence>
<comment type="cofactor">
    <cofactor evidence="1">
        <name>Zn(2+)</name>
        <dbReference type="ChEBI" id="CHEBI:29105"/>
    </cofactor>
</comment>
<dbReference type="Pfam" id="PF08240">
    <property type="entry name" value="ADH_N"/>
    <property type="match status" value="1"/>
</dbReference>
<proteinExistence type="inferred from homology"/>
<dbReference type="PANTHER" id="PTHR43161">
    <property type="entry name" value="SORBITOL DEHYDROGENASE"/>
    <property type="match status" value="1"/>
</dbReference>
<evidence type="ECO:0000256" key="2">
    <source>
        <dbReference type="ARBA" id="ARBA00008072"/>
    </source>
</evidence>
<evidence type="ECO:0000256" key="1">
    <source>
        <dbReference type="ARBA" id="ARBA00001947"/>
    </source>
</evidence>
<gene>
    <name evidence="7" type="ORF">PRZ48_010942</name>
</gene>
<protein>
    <recommendedName>
        <fullName evidence="6">Alcohol dehydrogenase-like N-terminal domain-containing protein</fullName>
    </recommendedName>
</protein>
<dbReference type="PANTHER" id="PTHR43161:SF23">
    <property type="entry name" value="(R,R)-BUTANEDIOL DEHYDROGENASE-RELATED"/>
    <property type="match status" value="1"/>
</dbReference>
<keyword evidence="3" id="KW-0479">Metal-binding</keyword>
<comment type="caution">
    <text evidence="7">The sequence shown here is derived from an EMBL/GenBank/DDBJ whole genome shotgun (WGS) entry which is preliminary data.</text>
</comment>
<dbReference type="Gene3D" id="3.90.180.10">
    <property type="entry name" value="Medium-chain alcohol dehydrogenases, catalytic domain"/>
    <property type="match status" value="2"/>
</dbReference>
<organism evidence="7 8">
    <name type="scientific">Zasmidium cellare</name>
    <name type="common">Wine cellar mold</name>
    <name type="synonym">Racodium cellare</name>
    <dbReference type="NCBI Taxonomy" id="395010"/>
    <lineage>
        <taxon>Eukaryota</taxon>
        <taxon>Fungi</taxon>
        <taxon>Dikarya</taxon>
        <taxon>Ascomycota</taxon>
        <taxon>Pezizomycotina</taxon>
        <taxon>Dothideomycetes</taxon>
        <taxon>Dothideomycetidae</taxon>
        <taxon>Mycosphaerellales</taxon>
        <taxon>Mycosphaerellaceae</taxon>
        <taxon>Zasmidium</taxon>
    </lineage>
</organism>
<dbReference type="SUPFAM" id="SSF50129">
    <property type="entry name" value="GroES-like"/>
    <property type="match status" value="1"/>
</dbReference>